<keyword evidence="1 3" id="KW-0963">Cytoplasm</keyword>
<evidence type="ECO:0000256" key="1">
    <source>
        <dbReference type="ARBA" id="ARBA00022490"/>
    </source>
</evidence>
<evidence type="ECO:0000313" key="6">
    <source>
        <dbReference type="Proteomes" id="UP000077315"/>
    </source>
</evidence>
<dbReference type="VEuPathDB" id="FungiDB:PHYBLDRAFT_177879"/>
<proteinExistence type="predicted"/>
<dbReference type="GO" id="GO:0005635">
    <property type="term" value="C:nuclear envelope"/>
    <property type="evidence" value="ECO:0007669"/>
    <property type="project" value="UniProtKB-ARBA"/>
</dbReference>
<evidence type="ECO:0000256" key="2">
    <source>
        <dbReference type="ARBA" id="ARBA00026247"/>
    </source>
</evidence>
<dbReference type="GeneID" id="28998836"/>
<dbReference type="Pfam" id="PF02136">
    <property type="entry name" value="NTF2"/>
    <property type="match status" value="1"/>
</dbReference>
<sequence>MSEIDTIAKQFLDFYYTTFDSNRQLLAPIYRDHSMLTFEGNQVAGTAAIINKLANLPFQRVHHKISTVDAQPGSPMRPTIIVTVTGLLYFDNESNPQLFTQTFQLVPENGSYYVINDIFRINLA</sequence>
<dbReference type="PANTHER" id="PTHR12612">
    <property type="entry name" value="NUCLEAR TRANSPORT FACTOR 2"/>
    <property type="match status" value="1"/>
</dbReference>
<evidence type="ECO:0000313" key="5">
    <source>
        <dbReference type="EMBL" id="OAD70802.1"/>
    </source>
</evidence>
<dbReference type="FunCoup" id="A0A162TT94">
    <property type="interactions" value="857"/>
</dbReference>
<dbReference type="InterPro" id="IPR002075">
    <property type="entry name" value="NTF2_dom"/>
</dbReference>
<dbReference type="Gene3D" id="3.10.450.50">
    <property type="match status" value="1"/>
</dbReference>
<dbReference type="PROSITE" id="PS50177">
    <property type="entry name" value="NTF2_DOMAIN"/>
    <property type="match status" value="1"/>
</dbReference>
<dbReference type="InParanoid" id="A0A162TT94"/>
<protein>
    <recommendedName>
        <fullName evidence="2 3">Nuclear transport factor 2</fullName>
        <shortName evidence="3">NTF-2</shortName>
    </recommendedName>
</protein>
<organism evidence="5 6">
    <name type="scientific">Phycomyces blakesleeanus (strain ATCC 8743b / DSM 1359 / FGSC 10004 / NBRC 33097 / NRRL 1555)</name>
    <dbReference type="NCBI Taxonomy" id="763407"/>
    <lineage>
        <taxon>Eukaryota</taxon>
        <taxon>Fungi</taxon>
        <taxon>Fungi incertae sedis</taxon>
        <taxon>Mucoromycota</taxon>
        <taxon>Mucoromycotina</taxon>
        <taxon>Mucoromycetes</taxon>
        <taxon>Mucorales</taxon>
        <taxon>Phycomycetaceae</taxon>
        <taxon>Phycomyces</taxon>
    </lineage>
</organism>
<dbReference type="AlphaFoldDB" id="A0A162TT94"/>
<dbReference type="GO" id="GO:0006606">
    <property type="term" value="P:protein import into nucleus"/>
    <property type="evidence" value="ECO:0007669"/>
    <property type="project" value="UniProtKB-ARBA"/>
</dbReference>
<evidence type="ECO:0000256" key="3">
    <source>
        <dbReference type="RuleBase" id="RU369002"/>
    </source>
</evidence>
<dbReference type="STRING" id="763407.A0A162TT94"/>
<evidence type="ECO:0000259" key="4">
    <source>
        <dbReference type="PROSITE" id="PS50177"/>
    </source>
</evidence>
<comment type="function">
    <text evidence="3">Has a role in nuclear-cytoplasmic transport of proteins and mRNAs.</text>
</comment>
<dbReference type="OrthoDB" id="6507044at2759"/>
<dbReference type="GO" id="GO:0051028">
    <property type="term" value="P:mRNA transport"/>
    <property type="evidence" value="ECO:0007669"/>
    <property type="project" value="UniProtKB-UniRule"/>
</dbReference>
<dbReference type="InterPro" id="IPR045875">
    <property type="entry name" value="NTF2"/>
</dbReference>
<dbReference type="FunFam" id="3.10.450.50:FF:000005">
    <property type="entry name" value="Nuclear transport factor 2"/>
    <property type="match status" value="1"/>
</dbReference>
<dbReference type="SUPFAM" id="SSF54427">
    <property type="entry name" value="NTF2-like"/>
    <property type="match status" value="1"/>
</dbReference>
<dbReference type="RefSeq" id="XP_018288842.1">
    <property type="nucleotide sequence ID" value="XM_018437930.1"/>
</dbReference>
<keyword evidence="3" id="KW-0539">Nucleus</keyword>
<dbReference type="CDD" id="cd00780">
    <property type="entry name" value="NTF2"/>
    <property type="match status" value="1"/>
</dbReference>
<keyword evidence="6" id="KW-1185">Reference proteome</keyword>
<name>A0A162TT94_PHYB8</name>
<dbReference type="EMBL" id="KV440987">
    <property type="protein sequence ID" value="OAD70802.1"/>
    <property type="molecule type" value="Genomic_DNA"/>
</dbReference>
<dbReference type="InterPro" id="IPR018222">
    <property type="entry name" value="Nuclear_transport_factor_2_euk"/>
</dbReference>
<comment type="subcellular location">
    <subcellularLocation>
        <location evidence="3">Cytoplasm</location>
    </subcellularLocation>
    <subcellularLocation>
        <location evidence="3">Nucleus</location>
    </subcellularLocation>
</comment>
<reference evidence="6" key="1">
    <citation type="submission" date="2015-06" db="EMBL/GenBank/DDBJ databases">
        <title>Expansion of signal transduction pathways in fungi by whole-genome duplication.</title>
        <authorList>
            <consortium name="DOE Joint Genome Institute"/>
            <person name="Corrochano L.M."/>
            <person name="Kuo A."/>
            <person name="Marcet-Houben M."/>
            <person name="Polaino S."/>
            <person name="Salamov A."/>
            <person name="Villalobos J.M."/>
            <person name="Alvarez M.I."/>
            <person name="Avalos J."/>
            <person name="Benito E.P."/>
            <person name="Benoit I."/>
            <person name="Burger G."/>
            <person name="Camino L.P."/>
            <person name="Canovas D."/>
            <person name="Cerda-Olmedo E."/>
            <person name="Cheng J.-F."/>
            <person name="Dominguez A."/>
            <person name="Elias M."/>
            <person name="Eslava A.P."/>
            <person name="Glaser F."/>
            <person name="Grimwood J."/>
            <person name="Gutierrez G."/>
            <person name="Heitman J."/>
            <person name="Henrissat B."/>
            <person name="Iturriaga E.A."/>
            <person name="Lang B.F."/>
            <person name="Lavin J.L."/>
            <person name="Lee S."/>
            <person name="Li W."/>
            <person name="Lindquist E."/>
            <person name="Lopez-Garcia S."/>
            <person name="Luque E.M."/>
            <person name="Marcos A.T."/>
            <person name="Martin J."/>
            <person name="McCluskey K."/>
            <person name="Medina H.R."/>
            <person name="Miralles-Duran A."/>
            <person name="Miyazaki A."/>
            <person name="Munoz-Torres E."/>
            <person name="Oguiza J.A."/>
            <person name="Ohm R."/>
            <person name="Olmedo M."/>
            <person name="Orejas M."/>
            <person name="Ortiz-Castellanos L."/>
            <person name="Pisabarro A.G."/>
            <person name="Rodriguez-Romero J."/>
            <person name="Ruiz-Herrera J."/>
            <person name="Ruiz-Vazquez R."/>
            <person name="Sanz C."/>
            <person name="Schackwitz W."/>
            <person name="Schmutz J."/>
            <person name="Shahriari M."/>
            <person name="Shelest E."/>
            <person name="Silva-Franco F."/>
            <person name="Soanes D."/>
            <person name="Syed K."/>
            <person name="Tagua V.G."/>
            <person name="Talbot N.J."/>
            <person name="Thon M."/>
            <person name="De vries R.P."/>
            <person name="Wiebenga A."/>
            <person name="Yadav J.S."/>
            <person name="Braun E.L."/>
            <person name="Baker S."/>
            <person name="Garre V."/>
            <person name="Horwitz B."/>
            <person name="Torres-Martinez S."/>
            <person name="Idnurm A."/>
            <person name="Herrera-Estrella A."/>
            <person name="Gabaldon T."/>
            <person name="Grigoriev I.V."/>
        </authorList>
    </citation>
    <scope>NUCLEOTIDE SEQUENCE [LARGE SCALE GENOMIC DNA]</scope>
    <source>
        <strain evidence="6">NRRL 1555(-)</strain>
    </source>
</reference>
<accession>A0A162TT94</accession>
<keyword evidence="3" id="KW-0813">Transport</keyword>
<dbReference type="Proteomes" id="UP000077315">
    <property type="component" value="Unassembled WGS sequence"/>
</dbReference>
<dbReference type="GO" id="GO:0005737">
    <property type="term" value="C:cytoplasm"/>
    <property type="evidence" value="ECO:0007669"/>
    <property type="project" value="UniProtKB-SubCell"/>
</dbReference>
<dbReference type="InterPro" id="IPR032710">
    <property type="entry name" value="NTF2-like_dom_sf"/>
</dbReference>
<keyword evidence="3" id="KW-0653">Protein transport</keyword>
<feature type="domain" description="NTF2" evidence="4">
    <location>
        <begin position="7"/>
        <end position="121"/>
    </location>
</feature>
<gene>
    <name evidence="5" type="ORF">PHYBLDRAFT_177879</name>
</gene>